<dbReference type="EMBL" id="LR865371">
    <property type="protein sequence ID" value="CAD2091190.1"/>
    <property type="molecule type" value="Genomic_DNA"/>
</dbReference>
<keyword evidence="1 2" id="KW-0694">RNA-binding</keyword>
<dbReference type="GO" id="GO:0003723">
    <property type="term" value="F:RNA binding"/>
    <property type="evidence" value="ECO:0007669"/>
    <property type="project" value="UniProtKB-UniRule"/>
</dbReference>
<sequence length="603" mass="70809">MTNMDMSNCKNVKENSISFNKGNEDEMHSDFIKKRKKSESSKFDNKNKNINSFISKQDKKAYCSGLNDSKDLRINSYKPEYTNELATCYKTSEKNTILSNNQKRENTHLEMEKNNINNINNLNKYKNELDNRIKRKNNPLKQNSEKKKIKKNFNNEIGPILNNSDIQNNFDFGYDINKTNNTNKSDKNFDNFNENIKKGVIENKTILVDEVLKEYPRIFVTRLPFEVNKNDLENYFSKYGKIIDIYVSKNLSNNKNKGFGFVSFENQISMDKALNEKLHIICGKEIVVDVASMRDPKSKHFFYLPSYHYLSRGPKNEKKYANKIQNSNIHFNPYLNIQNNINTRDISQNMHNDFLMNNCYNIHSNNKDNTSIDSLNHKSIFKNNNIPVPYFPTFGYNADPKYLNQMAYSNFTDYATHDYYWNLAQNYSWNNSYLHNENIYNSKNMEYPYYFCNPQYINQGATILKNKMNHQNIMFDESKLTYPTNMGTCKGYKNNYSSFIRKLPGDEWNKRTYKLFVTKLNSVTTTETLRNYFGSYGEIIDVYMPNDVCTNKPRGIAFVTFLDSECVKKILSNKNYKHIIDGKEVVVDLADPETKSKKNLCYS</sequence>
<proteinExistence type="predicted"/>
<evidence type="ECO:0000313" key="5">
    <source>
        <dbReference type="EMBL" id="CAD2091190.1"/>
    </source>
</evidence>
<dbReference type="Pfam" id="PF00076">
    <property type="entry name" value="RRM_1"/>
    <property type="match status" value="2"/>
</dbReference>
<dbReference type="SMART" id="SM00360">
    <property type="entry name" value="RRM"/>
    <property type="match status" value="2"/>
</dbReference>
<dbReference type="PROSITE" id="PS50102">
    <property type="entry name" value="RRM"/>
    <property type="match status" value="2"/>
</dbReference>
<evidence type="ECO:0000259" key="4">
    <source>
        <dbReference type="PROSITE" id="PS50102"/>
    </source>
</evidence>
<dbReference type="VEuPathDB" id="PlasmoDB:PVLDE_0900620"/>
<feature type="region of interest" description="Disordered" evidence="3">
    <location>
        <begin position="19"/>
        <end position="47"/>
    </location>
</feature>
<feature type="domain" description="RRM" evidence="4">
    <location>
        <begin position="513"/>
        <end position="592"/>
    </location>
</feature>
<dbReference type="InterPro" id="IPR012677">
    <property type="entry name" value="Nucleotide-bd_a/b_plait_sf"/>
</dbReference>
<dbReference type="SUPFAM" id="SSF54928">
    <property type="entry name" value="RNA-binding domain, RBD"/>
    <property type="match status" value="2"/>
</dbReference>
<evidence type="ECO:0000256" key="1">
    <source>
        <dbReference type="ARBA" id="ARBA00022884"/>
    </source>
</evidence>
<evidence type="ECO:0000313" key="6">
    <source>
        <dbReference type="Proteomes" id="UP000515308"/>
    </source>
</evidence>
<dbReference type="InterPro" id="IPR000504">
    <property type="entry name" value="RRM_dom"/>
</dbReference>
<accession>A0A6V7S355</accession>
<evidence type="ECO:0000256" key="2">
    <source>
        <dbReference type="PROSITE-ProRule" id="PRU00176"/>
    </source>
</evidence>
<reference evidence="5 6" key="1">
    <citation type="submission" date="2020-08" db="EMBL/GenBank/DDBJ databases">
        <authorList>
            <person name="Ramaprasad A."/>
        </authorList>
    </citation>
    <scope>NUCLEOTIDE SEQUENCE [LARGE SCALE GENOMIC DNA]</scope>
</reference>
<dbReference type="AlphaFoldDB" id="A0A6V7S355"/>
<gene>
    <name evidence="5" type="ORF">PVLDE_0900620</name>
</gene>
<dbReference type="Proteomes" id="UP000515308">
    <property type="component" value="Chromosome PVLDE_09"/>
</dbReference>
<feature type="domain" description="RRM" evidence="4">
    <location>
        <begin position="216"/>
        <end position="293"/>
    </location>
</feature>
<dbReference type="Gene3D" id="3.30.70.330">
    <property type="match status" value="2"/>
</dbReference>
<evidence type="ECO:0000256" key="3">
    <source>
        <dbReference type="SAM" id="MobiDB-lite"/>
    </source>
</evidence>
<dbReference type="PANTHER" id="PTHR48027">
    <property type="entry name" value="HETEROGENEOUS NUCLEAR RIBONUCLEOPROTEIN 87F-RELATED"/>
    <property type="match status" value="1"/>
</dbReference>
<dbReference type="InterPro" id="IPR052462">
    <property type="entry name" value="SLIRP/GR-RBP-like"/>
</dbReference>
<feature type="compositionally biased region" description="Basic and acidic residues" evidence="3">
    <location>
        <begin position="22"/>
        <end position="47"/>
    </location>
</feature>
<protein>
    <submittedName>
        <fullName evidence="5">Nucleic acid binding protein, putative</fullName>
    </submittedName>
</protein>
<organism evidence="5 6">
    <name type="scientific">Plasmodium vinckei lentum</name>
    <dbReference type="NCBI Taxonomy" id="138297"/>
    <lineage>
        <taxon>Eukaryota</taxon>
        <taxon>Sar</taxon>
        <taxon>Alveolata</taxon>
        <taxon>Apicomplexa</taxon>
        <taxon>Aconoidasida</taxon>
        <taxon>Haemosporida</taxon>
        <taxon>Plasmodiidae</taxon>
        <taxon>Plasmodium</taxon>
        <taxon>Plasmodium (Vinckeia)</taxon>
    </lineage>
</organism>
<name>A0A6V7S355_PLAVN</name>
<dbReference type="InterPro" id="IPR035979">
    <property type="entry name" value="RBD_domain_sf"/>
</dbReference>